<gene>
    <name evidence="1" type="ORF">ZIOFF_028410</name>
</gene>
<comment type="caution">
    <text evidence="1">The sequence shown here is derived from an EMBL/GenBank/DDBJ whole genome shotgun (WGS) entry which is preliminary data.</text>
</comment>
<keyword evidence="2" id="KW-1185">Reference proteome</keyword>
<evidence type="ECO:0000313" key="1">
    <source>
        <dbReference type="EMBL" id="KAG6510400.1"/>
    </source>
</evidence>
<dbReference type="Proteomes" id="UP000734854">
    <property type="component" value="Unassembled WGS sequence"/>
</dbReference>
<proteinExistence type="predicted"/>
<reference evidence="1 2" key="1">
    <citation type="submission" date="2020-08" db="EMBL/GenBank/DDBJ databases">
        <title>Plant Genome Project.</title>
        <authorList>
            <person name="Zhang R.-G."/>
        </authorList>
    </citation>
    <scope>NUCLEOTIDE SEQUENCE [LARGE SCALE GENOMIC DNA]</scope>
    <source>
        <tissue evidence="1">Rhizome</tissue>
    </source>
</reference>
<dbReference type="InterPro" id="IPR009072">
    <property type="entry name" value="Histone-fold"/>
</dbReference>
<dbReference type="EMBL" id="JACMSC010000008">
    <property type="protein sequence ID" value="KAG6510400.1"/>
    <property type="molecule type" value="Genomic_DNA"/>
</dbReference>
<accession>A0A8J5L3K0</accession>
<evidence type="ECO:0000313" key="2">
    <source>
        <dbReference type="Proteomes" id="UP000734854"/>
    </source>
</evidence>
<name>A0A8J5L3K0_ZINOF</name>
<dbReference type="AlphaFoldDB" id="A0A8J5L3K0"/>
<dbReference type="GO" id="GO:0046982">
    <property type="term" value="F:protein heterodimerization activity"/>
    <property type="evidence" value="ECO:0007669"/>
    <property type="project" value="InterPro"/>
</dbReference>
<sequence length="160" mass="16989">MELLSKASPSHLLCPEQGRNNFLLAPEQGAVDFWRQQASRRNSGGVDSSHRRQVFATAATAATAAATLNRTTTPAFALVGKEVAGRRRGALGCAWVALKGAATVSSFSWLASAAEVLELAGNATMDNKKNHIIQLAVENDEELGKLLAGFTAQEARLREG</sequence>
<dbReference type="SUPFAM" id="SSF47113">
    <property type="entry name" value="Histone-fold"/>
    <property type="match status" value="1"/>
</dbReference>
<dbReference type="Gene3D" id="1.10.20.10">
    <property type="entry name" value="Histone, subunit A"/>
    <property type="match status" value="1"/>
</dbReference>
<organism evidence="1 2">
    <name type="scientific">Zingiber officinale</name>
    <name type="common">Ginger</name>
    <name type="synonym">Amomum zingiber</name>
    <dbReference type="NCBI Taxonomy" id="94328"/>
    <lineage>
        <taxon>Eukaryota</taxon>
        <taxon>Viridiplantae</taxon>
        <taxon>Streptophyta</taxon>
        <taxon>Embryophyta</taxon>
        <taxon>Tracheophyta</taxon>
        <taxon>Spermatophyta</taxon>
        <taxon>Magnoliopsida</taxon>
        <taxon>Liliopsida</taxon>
        <taxon>Zingiberales</taxon>
        <taxon>Zingiberaceae</taxon>
        <taxon>Zingiber</taxon>
    </lineage>
</organism>
<protein>
    <submittedName>
        <fullName evidence="1">Uncharacterized protein</fullName>
    </submittedName>
</protein>